<dbReference type="GO" id="GO:0003677">
    <property type="term" value="F:DNA binding"/>
    <property type="evidence" value="ECO:0007669"/>
    <property type="project" value="UniProtKB-KW"/>
</dbReference>
<dbReference type="InterPro" id="IPR036864">
    <property type="entry name" value="Zn2-C6_fun-type_DNA-bd_sf"/>
</dbReference>
<keyword evidence="4" id="KW-0539">Nucleus</keyword>
<comment type="caution">
    <text evidence="7">The sequence shown here is derived from an EMBL/GenBank/DDBJ whole genome shotgun (WGS) entry which is preliminary data.</text>
</comment>
<reference evidence="7 8" key="1">
    <citation type="submission" date="2023-08" db="EMBL/GenBank/DDBJ databases">
        <title>Black Yeasts Isolated from many extreme environments.</title>
        <authorList>
            <person name="Coleine C."/>
            <person name="Stajich J.E."/>
            <person name="Selbmann L."/>
        </authorList>
    </citation>
    <scope>NUCLEOTIDE SEQUENCE [LARGE SCALE GENOMIC DNA]</scope>
    <source>
        <strain evidence="7 8">CCFEE 5792</strain>
    </source>
</reference>
<feature type="domain" description="Zn(2)-C6 fungal-type" evidence="6">
    <location>
        <begin position="10"/>
        <end position="38"/>
    </location>
</feature>
<evidence type="ECO:0000256" key="2">
    <source>
        <dbReference type="ARBA" id="ARBA00023125"/>
    </source>
</evidence>
<evidence type="ECO:0000256" key="3">
    <source>
        <dbReference type="ARBA" id="ARBA00023163"/>
    </source>
</evidence>
<protein>
    <recommendedName>
        <fullName evidence="6">Zn(2)-C6 fungal-type domain-containing protein</fullName>
    </recommendedName>
</protein>
<name>A0AAV9NAQ5_9EURO</name>
<dbReference type="PROSITE" id="PS00463">
    <property type="entry name" value="ZN2_CY6_FUNGAL_1"/>
    <property type="match status" value="1"/>
</dbReference>
<keyword evidence="2" id="KW-0238">DNA-binding</keyword>
<dbReference type="RefSeq" id="XP_064705284.1">
    <property type="nucleotide sequence ID" value="XM_064846931.1"/>
</dbReference>
<dbReference type="CDD" id="cd00067">
    <property type="entry name" value="GAL4"/>
    <property type="match status" value="1"/>
</dbReference>
<dbReference type="AlphaFoldDB" id="A0AAV9NAQ5"/>
<evidence type="ECO:0000256" key="4">
    <source>
        <dbReference type="ARBA" id="ARBA00023242"/>
    </source>
</evidence>
<dbReference type="GO" id="GO:0008270">
    <property type="term" value="F:zinc ion binding"/>
    <property type="evidence" value="ECO:0007669"/>
    <property type="project" value="InterPro"/>
</dbReference>
<accession>A0AAV9NAQ5</accession>
<keyword evidence="8" id="KW-1185">Reference proteome</keyword>
<dbReference type="EMBL" id="JAVRRD010000016">
    <property type="protein sequence ID" value="KAK5050784.1"/>
    <property type="molecule type" value="Genomic_DNA"/>
</dbReference>
<evidence type="ECO:0000256" key="5">
    <source>
        <dbReference type="SAM" id="MobiDB-lite"/>
    </source>
</evidence>
<dbReference type="InterPro" id="IPR053175">
    <property type="entry name" value="DHMBA_Reg_Transcription_Factor"/>
</dbReference>
<keyword evidence="1" id="KW-0805">Transcription regulation</keyword>
<evidence type="ECO:0000313" key="7">
    <source>
        <dbReference type="EMBL" id="KAK5050784.1"/>
    </source>
</evidence>
<proteinExistence type="predicted"/>
<dbReference type="InterPro" id="IPR001138">
    <property type="entry name" value="Zn2Cys6_DnaBD"/>
</dbReference>
<dbReference type="Pfam" id="PF00172">
    <property type="entry name" value="Zn_clus"/>
    <property type="match status" value="1"/>
</dbReference>
<dbReference type="GO" id="GO:0000981">
    <property type="term" value="F:DNA-binding transcription factor activity, RNA polymerase II-specific"/>
    <property type="evidence" value="ECO:0007669"/>
    <property type="project" value="InterPro"/>
</dbReference>
<evidence type="ECO:0000259" key="6">
    <source>
        <dbReference type="PROSITE" id="PS50048"/>
    </source>
</evidence>
<dbReference type="Gene3D" id="4.10.240.10">
    <property type="entry name" value="Zn(2)-C6 fungal-type DNA-binding domain"/>
    <property type="match status" value="1"/>
</dbReference>
<sequence>MVYPGHPSRGCFACRRKKVKCDETKPQCNRCTRVGKVCPGYRSESEISFKYVKIRERDHSDAANHHTNQNEGALILPIYGPLSDDDSSSSPSHRTRESSSETIDMPFFQPLQQPWTHLALPLFINLFTTSLGRDSKQGLLTFLPRLYRGSTSDSPLQLAVSAATDANAVRKLTDHEAIFQARRSHVQALVAVQKAIENPKTATNDTTLCSLFILTLFEYISGDTMIAHGSHIAGYEALLDLRSRDIDSESQEYALDLAVATQIVVKHMRTRTLPSPRTIEIFETLNKYDPSTVVVQINLKVIQFNNYSDTVLERTEHTEVETQAVDLHDLIMLGERIDDQAHIWPGTDESLYLYQTVNAPLSGWARPFYVYETLAVANDWNLVRCARISLSLSIIKCCRSLFKTGYMHLEADNALQRAKSTITTMLEDIVASFPYCLGKGDAKWNLPVSGIGTSGFALLWPIGVLLRCGYATPEQIESALQMLDYIGGPLGLQRAIVLKQAWASGDFR</sequence>
<feature type="region of interest" description="Disordered" evidence="5">
    <location>
        <begin position="83"/>
        <end position="103"/>
    </location>
</feature>
<dbReference type="PANTHER" id="PTHR38791">
    <property type="entry name" value="ZN(II)2CYS6 TRANSCRIPTION FACTOR (EUROFUNG)-RELATED-RELATED"/>
    <property type="match status" value="1"/>
</dbReference>
<evidence type="ECO:0000256" key="1">
    <source>
        <dbReference type="ARBA" id="ARBA00023015"/>
    </source>
</evidence>
<dbReference type="GeneID" id="89971530"/>
<dbReference type="PROSITE" id="PS50048">
    <property type="entry name" value="ZN2_CY6_FUNGAL_2"/>
    <property type="match status" value="1"/>
</dbReference>
<keyword evidence="3" id="KW-0804">Transcription</keyword>
<gene>
    <name evidence="7" type="ORF">LTR84_003343</name>
</gene>
<dbReference type="Proteomes" id="UP001358417">
    <property type="component" value="Unassembled WGS sequence"/>
</dbReference>
<dbReference type="SUPFAM" id="SSF57701">
    <property type="entry name" value="Zn2/Cys6 DNA-binding domain"/>
    <property type="match status" value="1"/>
</dbReference>
<organism evidence="7 8">
    <name type="scientific">Exophiala bonariae</name>
    <dbReference type="NCBI Taxonomy" id="1690606"/>
    <lineage>
        <taxon>Eukaryota</taxon>
        <taxon>Fungi</taxon>
        <taxon>Dikarya</taxon>
        <taxon>Ascomycota</taxon>
        <taxon>Pezizomycotina</taxon>
        <taxon>Eurotiomycetes</taxon>
        <taxon>Chaetothyriomycetidae</taxon>
        <taxon>Chaetothyriales</taxon>
        <taxon>Herpotrichiellaceae</taxon>
        <taxon>Exophiala</taxon>
    </lineage>
</organism>
<dbReference type="SMART" id="SM00066">
    <property type="entry name" value="GAL4"/>
    <property type="match status" value="1"/>
</dbReference>
<evidence type="ECO:0000313" key="8">
    <source>
        <dbReference type="Proteomes" id="UP001358417"/>
    </source>
</evidence>